<sequence length="90" mass="9185">MIRILALALLVVAVTRPVFAAASMAAEPDARPTPLMGVPVMTGLSRVSQPAAVIVAPSVSASHPTAAVRDDVVATARKTLSGNEEVLSPQ</sequence>
<keyword evidence="1" id="KW-0732">Signal</keyword>
<keyword evidence="2" id="KW-0614">Plasmid</keyword>
<protein>
    <submittedName>
        <fullName evidence="2">Exported protein</fullName>
    </submittedName>
</protein>
<dbReference type="Proteomes" id="UP000001035">
    <property type="component" value="Plasmid pBCJ2315"/>
</dbReference>
<dbReference type="BioCyc" id="BCEN216591:G1G1V-7830-MONOMER"/>
<organism evidence="2 3">
    <name type="scientific">Burkholderia cenocepacia (strain ATCC BAA-245 / DSM 16553 / LMG 16656 / NCTC 13227 / J2315 / CF5610)</name>
    <name type="common">Burkholderia cepacia (strain J2315)</name>
    <dbReference type="NCBI Taxonomy" id="216591"/>
    <lineage>
        <taxon>Bacteria</taxon>
        <taxon>Pseudomonadati</taxon>
        <taxon>Pseudomonadota</taxon>
        <taxon>Betaproteobacteria</taxon>
        <taxon>Burkholderiales</taxon>
        <taxon>Burkholderiaceae</taxon>
        <taxon>Burkholderia</taxon>
        <taxon>Burkholderia cepacia complex</taxon>
    </lineage>
</organism>
<dbReference type="EMBL" id="AM747723">
    <property type="protein sequence ID" value="CAR57720.1"/>
    <property type="molecule type" value="Genomic_DNA"/>
</dbReference>
<geneLocation type="plasmid" evidence="2 3">
    <name>pBCJ2315</name>
</geneLocation>
<dbReference type="RefSeq" id="WP_006493940.1">
    <property type="nucleotide sequence ID" value="NC_011003.1"/>
</dbReference>
<evidence type="ECO:0000313" key="2">
    <source>
        <dbReference type="EMBL" id="CAR57720.1"/>
    </source>
</evidence>
<dbReference type="HOGENOM" id="CLU_2435183_0_0_4"/>
<feature type="chain" id="PRO_5002804570" evidence="1">
    <location>
        <begin position="21"/>
        <end position="90"/>
    </location>
</feature>
<keyword evidence="3" id="KW-1185">Reference proteome</keyword>
<evidence type="ECO:0000256" key="1">
    <source>
        <dbReference type="SAM" id="SignalP"/>
    </source>
</evidence>
<gene>
    <name evidence="2" type="ORF">pBCA013</name>
</gene>
<name>B4EQP7_BURCJ</name>
<feature type="signal peptide" evidence="1">
    <location>
        <begin position="1"/>
        <end position="20"/>
    </location>
</feature>
<reference evidence="2 3" key="1">
    <citation type="journal article" date="2009" name="J. Bacteriol.">
        <title>The genome of Burkholderia cenocepacia J2315, an epidemic pathogen of cystic fibrosis patients.</title>
        <authorList>
            <person name="Holden M.T."/>
            <person name="Seth-Smith H.M."/>
            <person name="Crossman L.C."/>
            <person name="Sebaihia M."/>
            <person name="Bentley S.D."/>
            <person name="Cerdeno-Tarraga A.M."/>
            <person name="Thomson N.R."/>
            <person name="Bason N."/>
            <person name="Quail M.A."/>
            <person name="Sharp S."/>
            <person name="Cherevach I."/>
            <person name="Churcher C."/>
            <person name="Goodhead I."/>
            <person name="Hauser H."/>
            <person name="Holroyd N."/>
            <person name="Mungall K."/>
            <person name="Scott P."/>
            <person name="Walker D."/>
            <person name="White B."/>
            <person name="Rose H."/>
            <person name="Iversen P."/>
            <person name="Mil-Homens D."/>
            <person name="Rocha E.P."/>
            <person name="Fialho A.M."/>
            <person name="Baldwin A."/>
            <person name="Dowson C."/>
            <person name="Barrell B.G."/>
            <person name="Govan J.R."/>
            <person name="Vandamme P."/>
            <person name="Hart C.A."/>
            <person name="Mahenthiralingam E."/>
            <person name="Parkhill J."/>
        </authorList>
    </citation>
    <scope>NUCLEOTIDE SEQUENCE [LARGE SCALE GENOMIC DNA]</scope>
    <source>
        <strain evidence="3">ATCC BAA-245 / DSM 16553 / LMG 16656 / NCTC 13227 / J2315 / CF5610</strain>
        <plasmid evidence="2">pBCJ2315</plasmid>
    </source>
</reference>
<dbReference type="KEGG" id="bcj:pBCA013"/>
<dbReference type="AlphaFoldDB" id="B4EQP7"/>
<evidence type="ECO:0000313" key="3">
    <source>
        <dbReference type="Proteomes" id="UP000001035"/>
    </source>
</evidence>
<accession>B4EQP7</accession>
<proteinExistence type="predicted"/>